<dbReference type="Pfam" id="PF21760">
    <property type="entry name" value="SecD_1st"/>
    <property type="match status" value="1"/>
</dbReference>
<dbReference type="GO" id="GO:0065002">
    <property type="term" value="P:intracellular protein transmembrane transport"/>
    <property type="evidence" value="ECO:0007669"/>
    <property type="project" value="UniProtKB-UniRule"/>
</dbReference>
<keyword evidence="4 9" id="KW-0812">Transmembrane</keyword>
<keyword evidence="3 9" id="KW-1003">Cell membrane</keyword>
<comment type="caution">
    <text evidence="9">Lacks conserved residue(s) required for the propagation of feature annotation.</text>
</comment>
<keyword evidence="6 9" id="KW-1133">Transmembrane helix</keyword>
<keyword evidence="15" id="KW-1185">Reference proteome</keyword>
<dbReference type="NCBIfam" id="TIGR00916">
    <property type="entry name" value="2A0604s01"/>
    <property type="match status" value="1"/>
</dbReference>
<accession>A0A9X1LUN7</accession>
<dbReference type="Pfam" id="PF22599">
    <property type="entry name" value="SecDF_P1_head"/>
    <property type="match status" value="1"/>
</dbReference>
<evidence type="ECO:0000259" key="13">
    <source>
        <dbReference type="Pfam" id="PF22599"/>
    </source>
</evidence>
<protein>
    <recommendedName>
        <fullName evidence="9">Protein translocase subunit SecD</fullName>
    </recommendedName>
</protein>
<evidence type="ECO:0000256" key="10">
    <source>
        <dbReference type="SAM" id="MobiDB-lite"/>
    </source>
</evidence>
<feature type="domain" description="SecDF P1 head subdomain" evidence="13">
    <location>
        <begin position="210"/>
        <end position="315"/>
    </location>
</feature>
<dbReference type="InterPro" id="IPR048634">
    <property type="entry name" value="SecD_SecF_C"/>
</dbReference>
<evidence type="ECO:0000256" key="9">
    <source>
        <dbReference type="HAMAP-Rule" id="MF_01463"/>
    </source>
</evidence>
<feature type="region of interest" description="Disordered" evidence="10">
    <location>
        <begin position="527"/>
        <end position="579"/>
    </location>
</feature>
<keyword evidence="8 9" id="KW-0472">Membrane</keyword>
<evidence type="ECO:0000256" key="7">
    <source>
        <dbReference type="ARBA" id="ARBA00023010"/>
    </source>
</evidence>
<comment type="function">
    <text evidence="9">Part of the Sec protein translocase complex. Interacts with the SecYEG preprotein conducting channel. SecDF uses the proton motive force (PMF) to complete protein translocation after the ATP-dependent function of SecA.</text>
</comment>
<feature type="compositionally biased region" description="Basic and acidic residues" evidence="10">
    <location>
        <begin position="541"/>
        <end position="557"/>
    </location>
</feature>
<feature type="transmembrane region" description="Helical" evidence="9">
    <location>
        <begin position="390"/>
        <end position="413"/>
    </location>
</feature>
<sequence length="579" mass="61156">MATSTPVRHAWRALTGLLAITTILFGINALGVHVFSESSWTPELALDLQGGTQIVLEAQTADGVEPTSEQMQQAVTIIRQRVDASGVGEADVTTQAGNQIVVQIPGQADEETRNRIEASAQLQLRAVLYTGDPATSFVGEDGSATPYPTPDPALNATPTVAPTNGSDPNWITDALYAQFLAYDCADPANDPANAPADEPLITCDASGTVKYILGPVELDGSSIDDATFGLQQTNNQWAVNLQFDAEGTTTFGEISQRLYGATAPLNQFAFVLDGSVLSAPSMNGVILDGKPSITGSFTQETAKTLADQLKYGALPLSFTVESSNSISATLGSQQLQIGLIAGLIGLALVAIYSLIVYRALGFVIIASLVVMGVLTYLTLCILAWRMGFRLSLAGVAGLIVTIGFTADSFIVYFERIRDEMRDGKSITSAVEDGWGRAKRTIYISKSINILAAVVLYILADSTVKGFAFTLGLTTAIDVLIFILFTHPVMQLLARTKFFGSGHPLSGLDPTALGAVYRGRAQFRAPAAATADTAAGRRAAKSRGEAERRQTIAERKQAELAGAGVKDSSTSASTAKEGDR</sequence>
<reference evidence="14" key="1">
    <citation type="submission" date="2021-04" db="EMBL/GenBank/DDBJ databases">
        <title>Microbacterium tenobrionis sp. nov. and Microbacterium allomyrinae sp. nov., isolated from larvae of Tenobrio molitor and Allomyrina dichotoma, respectively.</title>
        <authorList>
            <person name="Lee S.D."/>
        </authorList>
    </citation>
    <scope>NUCLEOTIDE SEQUENCE</scope>
    <source>
        <strain evidence="14">BWT-G7</strain>
    </source>
</reference>
<evidence type="ECO:0000256" key="8">
    <source>
        <dbReference type="ARBA" id="ARBA00023136"/>
    </source>
</evidence>
<keyword evidence="5 9" id="KW-0653">Protein transport</keyword>
<dbReference type="InterPro" id="IPR048631">
    <property type="entry name" value="SecD_1st"/>
</dbReference>
<dbReference type="GO" id="GO:0005886">
    <property type="term" value="C:plasma membrane"/>
    <property type="evidence" value="ECO:0007669"/>
    <property type="project" value="UniProtKB-SubCell"/>
</dbReference>
<evidence type="ECO:0000256" key="5">
    <source>
        <dbReference type="ARBA" id="ARBA00022927"/>
    </source>
</evidence>
<dbReference type="Gene3D" id="3.30.70.3220">
    <property type="match status" value="1"/>
</dbReference>
<comment type="subcellular location">
    <subcellularLocation>
        <location evidence="1 9">Cell membrane</location>
        <topology evidence="1 9">Multi-pass membrane protein</topology>
    </subcellularLocation>
</comment>
<keyword evidence="7 9" id="KW-0811">Translocation</keyword>
<gene>
    <name evidence="9 14" type="primary">secD</name>
    <name evidence="14" type="ORF">KEC57_08010</name>
</gene>
<dbReference type="NCBIfam" id="TIGR01129">
    <property type="entry name" value="secD"/>
    <property type="match status" value="1"/>
</dbReference>
<dbReference type="Pfam" id="PF02355">
    <property type="entry name" value="SecD_SecF_C"/>
    <property type="match status" value="1"/>
</dbReference>
<evidence type="ECO:0000259" key="11">
    <source>
        <dbReference type="Pfam" id="PF02355"/>
    </source>
</evidence>
<evidence type="ECO:0000256" key="4">
    <source>
        <dbReference type="ARBA" id="ARBA00022692"/>
    </source>
</evidence>
<dbReference type="SUPFAM" id="SSF82866">
    <property type="entry name" value="Multidrug efflux transporter AcrB transmembrane domain"/>
    <property type="match status" value="1"/>
</dbReference>
<dbReference type="GO" id="GO:0043952">
    <property type="term" value="P:protein transport by the Sec complex"/>
    <property type="evidence" value="ECO:0007669"/>
    <property type="project" value="UniProtKB-UniRule"/>
</dbReference>
<dbReference type="InterPro" id="IPR022813">
    <property type="entry name" value="SecD/SecF_arch_bac"/>
</dbReference>
<dbReference type="RefSeq" id="WP_229384049.1">
    <property type="nucleotide sequence ID" value="NZ_JAGTTN010000002.1"/>
</dbReference>
<dbReference type="Gene3D" id="3.30.1360.200">
    <property type="match status" value="1"/>
</dbReference>
<evidence type="ECO:0000313" key="14">
    <source>
        <dbReference type="EMBL" id="MCC2032131.1"/>
    </source>
</evidence>
<comment type="similarity">
    <text evidence="9">Belongs to the SecD/SecF family. SecD subfamily.</text>
</comment>
<name>A0A9X1LUN7_9MICO</name>
<evidence type="ECO:0000256" key="3">
    <source>
        <dbReference type="ARBA" id="ARBA00022475"/>
    </source>
</evidence>
<dbReference type="GO" id="GO:0006605">
    <property type="term" value="P:protein targeting"/>
    <property type="evidence" value="ECO:0007669"/>
    <property type="project" value="UniProtKB-UniRule"/>
</dbReference>
<dbReference type="GO" id="GO:0015450">
    <property type="term" value="F:protein-transporting ATPase activity"/>
    <property type="evidence" value="ECO:0007669"/>
    <property type="project" value="InterPro"/>
</dbReference>
<feature type="transmembrane region" description="Helical" evidence="9">
    <location>
        <begin position="335"/>
        <end position="355"/>
    </location>
</feature>
<dbReference type="InterPro" id="IPR055344">
    <property type="entry name" value="SecD_SecF_C_bact"/>
</dbReference>
<dbReference type="InterPro" id="IPR005791">
    <property type="entry name" value="SecD"/>
</dbReference>
<evidence type="ECO:0000256" key="6">
    <source>
        <dbReference type="ARBA" id="ARBA00022989"/>
    </source>
</evidence>
<feature type="transmembrane region" description="Helical" evidence="9">
    <location>
        <begin position="362"/>
        <end position="384"/>
    </location>
</feature>
<feature type="transmembrane region" description="Helical" evidence="9">
    <location>
        <begin position="465"/>
        <end position="484"/>
    </location>
</feature>
<feature type="transmembrane region" description="Helical" evidence="9">
    <location>
        <begin position="442"/>
        <end position="459"/>
    </location>
</feature>
<proteinExistence type="inferred from homology"/>
<evidence type="ECO:0000313" key="15">
    <source>
        <dbReference type="Proteomes" id="UP001139354"/>
    </source>
</evidence>
<comment type="caution">
    <text evidence="14">The sequence shown here is derived from an EMBL/GenBank/DDBJ whole genome shotgun (WGS) entry which is preliminary data.</text>
</comment>
<organism evidence="14 15">
    <name type="scientific">Microbacterium allomyrinae</name>
    <dbReference type="NCBI Taxonomy" id="2830666"/>
    <lineage>
        <taxon>Bacteria</taxon>
        <taxon>Bacillati</taxon>
        <taxon>Actinomycetota</taxon>
        <taxon>Actinomycetes</taxon>
        <taxon>Micrococcales</taxon>
        <taxon>Microbacteriaceae</taxon>
        <taxon>Microbacterium</taxon>
    </lineage>
</organism>
<dbReference type="PANTHER" id="PTHR30081:SF1">
    <property type="entry name" value="PROTEIN TRANSLOCASE SUBUNIT SECD"/>
    <property type="match status" value="1"/>
</dbReference>
<dbReference type="Proteomes" id="UP001139354">
    <property type="component" value="Unassembled WGS sequence"/>
</dbReference>
<evidence type="ECO:0000256" key="2">
    <source>
        <dbReference type="ARBA" id="ARBA00022448"/>
    </source>
</evidence>
<feature type="domain" description="Protein export membrane protein SecD/SecF C-terminal" evidence="11">
    <location>
        <begin position="318"/>
        <end position="492"/>
    </location>
</feature>
<evidence type="ECO:0000256" key="1">
    <source>
        <dbReference type="ARBA" id="ARBA00004651"/>
    </source>
</evidence>
<feature type="domain" description="Protein translocase subunit SecDF P1" evidence="12">
    <location>
        <begin position="71"/>
        <end position="127"/>
    </location>
</feature>
<dbReference type="EMBL" id="JAGTTN010000002">
    <property type="protein sequence ID" value="MCC2032131.1"/>
    <property type="molecule type" value="Genomic_DNA"/>
</dbReference>
<dbReference type="PANTHER" id="PTHR30081">
    <property type="entry name" value="PROTEIN-EXPORT MEMBRANE PROTEIN SEC"/>
    <property type="match status" value="1"/>
</dbReference>
<dbReference type="HAMAP" id="MF_01463_B">
    <property type="entry name" value="SecD_B"/>
    <property type="match status" value="1"/>
</dbReference>
<keyword evidence="2 9" id="KW-0813">Transport</keyword>
<dbReference type="InterPro" id="IPR054384">
    <property type="entry name" value="SecDF_P1_head"/>
</dbReference>
<comment type="subunit">
    <text evidence="9">Forms a complex with SecF. Part of the essential Sec protein translocation apparatus which comprises SecA, SecYEG and auxiliary proteins SecDF. Other proteins may also be involved.</text>
</comment>
<evidence type="ECO:0000259" key="12">
    <source>
        <dbReference type="Pfam" id="PF21760"/>
    </source>
</evidence>
<dbReference type="AlphaFoldDB" id="A0A9X1LUN7"/>
<feature type="compositionally biased region" description="Low complexity" evidence="10">
    <location>
        <begin position="527"/>
        <end position="536"/>
    </location>
</feature>